<reference evidence="2" key="1">
    <citation type="submission" date="2020-08" db="EMBL/GenBank/DDBJ databases">
        <title>Multicomponent nature underlies the extraordinary mechanical properties of spider dragline silk.</title>
        <authorList>
            <person name="Kono N."/>
            <person name="Nakamura H."/>
            <person name="Mori M."/>
            <person name="Yoshida Y."/>
            <person name="Ohtoshi R."/>
            <person name="Malay A.D."/>
            <person name="Moran D.A.P."/>
            <person name="Tomita M."/>
            <person name="Numata K."/>
            <person name="Arakawa K."/>
        </authorList>
    </citation>
    <scope>NUCLEOTIDE SEQUENCE</scope>
</reference>
<protein>
    <submittedName>
        <fullName evidence="2">Uncharacterized protein</fullName>
    </submittedName>
</protein>
<sequence length="184" mass="21142">MTSPPNQNRKTKQQRRAKPLPEDTSSLTWARERGEGNEVRHPPFSTCTLSLQAIIGPKVEFFLDTNLSLDVSGVDPTSKTLRCINYLQLLDRQLFPEPLPCYVSILSLTRSHLHQLHTNRPVNPCRETNFSAIGKPSKDFSVTGYKFLYYRQPSKDLSVTGYKFLHYRQDIKGPFSYWLQISPP</sequence>
<dbReference type="Proteomes" id="UP000886998">
    <property type="component" value="Unassembled WGS sequence"/>
</dbReference>
<evidence type="ECO:0000256" key="1">
    <source>
        <dbReference type="SAM" id="MobiDB-lite"/>
    </source>
</evidence>
<comment type="caution">
    <text evidence="2">The sequence shown here is derived from an EMBL/GenBank/DDBJ whole genome shotgun (WGS) entry which is preliminary data.</text>
</comment>
<name>A0A8X7C2N4_9ARAC</name>
<gene>
    <name evidence="2" type="ORF">TNIN_17691</name>
</gene>
<keyword evidence="3" id="KW-1185">Reference proteome</keyword>
<feature type="compositionally biased region" description="Basic residues" evidence="1">
    <location>
        <begin position="9"/>
        <end position="18"/>
    </location>
</feature>
<dbReference type="EMBL" id="BMAV01008196">
    <property type="protein sequence ID" value="GFY51557.1"/>
    <property type="molecule type" value="Genomic_DNA"/>
</dbReference>
<organism evidence="2 3">
    <name type="scientific">Trichonephila inaurata madagascariensis</name>
    <dbReference type="NCBI Taxonomy" id="2747483"/>
    <lineage>
        <taxon>Eukaryota</taxon>
        <taxon>Metazoa</taxon>
        <taxon>Ecdysozoa</taxon>
        <taxon>Arthropoda</taxon>
        <taxon>Chelicerata</taxon>
        <taxon>Arachnida</taxon>
        <taxon>Araneae</taxon>
        <taxon>Araneomorphae</taxon>
        <taxon>Entelegynae</taxon>
        <taxon>Araneoidea</taxon>
        <taxon>Nephilidae</taxon>
        <taxon>Trichonephila</taxon>
        <taxon>Trichonephila inaurata</taxon>
    </lineage>
</organism>
<feature type="region of interest" description="Disordered" evidence="1">
    <location>
        <begin position="1"/>
        <end position="38"/>
    </location>
</feature>
<proteinExistence type="predicted"/>
<evidence type="ECO:0000313" key="2">
    <source>
        <dbReference type="EMBL" id="GFY51557.1"/>
    </source>
</evidence>
<accession>A0A8X7C2N4</accession>
<evidence type="ECO:0000313" key="3">
    <source>
        <dbReference type="Proteomes" id="UP000886998"/>
    </source>
</evidence>
<dbReference type="AlphaFoldDB" id="A0A8X7C2N4"/>